<evidence type="ECO:0000256" key="3">
    <source>
        <dbReference type="ARBA" id="ARBA00022723"/>
    </source>
</evidence>
<dbReference type="Pfam" id="PF13395">
    <property type="entry name" value="HNH_4"/>
    <property type="match status" value="1"/>
</dbReference>
<evidence type="ECO:0000256" key="12">
    <source>
        <dbReference type="HAMAP-Rule" id="MF_01480"/>
    </source>
</evidence>
<keyword evidence="7 12" id="KW-0694">RNA-binding</keyword>
<evidence type="ECO:0000313" key="15">
    <source>
        <dbReference type="Proteomes" id="UP000295518"/>
    </source>
</evidence>
<evidence type="ECO:0000256" key="8">
    <source>
        <dbReference type="ARBA" id="ARBA00023118"/>
    </source>
</evidence>
<dbReference type="RefSeq" id="WP_094254730.1">
    <property type="nucleotide sequence ID" value="NZ_NNCE01000004.1"/>
</dbReference>
<dbReference type="GO" id="GO:0051607">
    <property type="term" value="P:defense response to virus"/>
    <property type="evidence" value="ECO:0007669"/>
    <property type="project" value="UniProtKB-UniRule"/>
</dbReference>
<evidence type="ECO:0000256" key="9">
    <source>
        <dbReference type="ARBA" id="ARBA00023125"/>
    </source>
</evidence>
<keyword evidence="4 12" id="KW-0255">Endonuclease</keyword>
<evidence type="ECO:0000256" key="11">
    <source>
        <dbReference type="ARBA" id="ARBA00046380"/>
    </source>
</evidence>
<dbReference type="Proteomes" id="UP000295518">
    <property type="component" value="Unassembled WGS sequence"/>
</dbReference>
<comment type="caution">
    <text evidence="12">Lacks conserved residue(s) required for the propagation of feature annotation.</text>
</comment>
<protein>
    <recommendedName>
        <fullName evidence="12">CRISPR-associated endonuclease Cas9</fullName>
        <ecNumber evidence="12">3.1.-.-</ecNumber>
    </recommendedName>
</protein>
<gene>
    <name evidence="12" type="primary">cas9</name>
    <name evidence="14" type="ORF">EI74_0569</name>
</gene>
<organism evidence="14 15">
    <name type="scientific">Mycoplasma testudineum</name>
    <dbReference type="NCBI Taxonomy" id="244584"/>
    <lineage>
        <taxon>Bacteria</taxon>
        <taxon>Bacillati</taxon>
        <taxon>Mycoplasmatota</taxon>
        <taxon>Mollicutes</taxon>
        <taxon>Mycoplasmataceae</taxon>
        <taxon>Mycoplasma</taxon>
    </lineage>
</organism>
<evidence type="ECO:0000256" key="6">
    <source>
        <dbReference type="ARBA" id="ARBA00022842"/>
    </source>
</evidence>
<dbReference type="InterPro" id="IPR028629">
    <property type="entry name" value="Cas9"/>
</dbReference>
<evidence type="ECO:0000256" key="4">
    <source>
        <dbReference type="ARBA" id="ARBA00022759"/>
    </source>
</evidence>
<accession>A0A4V6PSB8</accession>
<keyword evidence="9 12" id="KW-0238">DNA-binding</keyword>
<keyword evidence="15" id="KW-1185">Reference proteome</keyword>
<keyword evidence="5 12" id="KW-0378">Hydrolase</keyword>
<comment type="subunit">
    <text evidence="11 12">Monomer. Binds crRNA and tracrRNA.</text>
</comment>
<dbReference type="Gene3D" id="3.30.420.10">
    <property type="entry name" value="Ribonuclease H-like superfamily/Ribonuclease H"/>
    <property type="match status" value="1"/>
</dbReference>
<dbReference type="AlphaFoldDB" id="A0A4V6PSB8"/>
<feature type="active site" description="For RuvC-like nuclease domain" evidence="12">
    <location>
        <position position="13"/>
    </location>
</feature>
<evidence type="ECO:0000256" key="7">
    <source>
        <dbReference type="ARBA" id="ARBA00022884"/>
    </source>
</evidence>
<keyword evidence="3" id="KW-0479">Metal-binding</keyword>
<comment type="cofactor">
    <cofactor evidence="1">
        <name>Mg(2+)</name>
        <dbReference type="ChEBI" id="CHEBI:18420"/>
    </cofactor>
</comment>
<dbReference type="InterPro" id="IPR036397">
    <property type="entry name" value="RNaseH_sf"/>
</dbReference>
<evidence type="ECO:0000313" key="14">
    <source>
        <dbReference type="EMBL" id="TDO19929.1"/>
    </source>
</evidence>
<dbReference type="GO" id="GO:0004519">
    <property type="term" value="F:endonuclease activity"/>
    <property type="evidence" value="ECO:0007669"/>
    <property type="project" value="UniProtKB-UniRule"/>
</dbReference>
<evidence type="ECO:0000259" key="13">
    <source>
        <dbReference type="PROSITE" id="PS51749"/>
    </source>
</evidence>
<dbReference type="InterPro" id="IPR003615">
    <property type="entry name" value="HNH_nuc"/>
</dbReference>
<keyword evidence="10" id="KW-0464">Manganese</keyword>
<feature type="active site" description="Proton acceptor for HNH nuclease domain" evidence="12">
    <location>
        <position position="683"/>
    </location>
</feature>
<name>A0A4V6PSB8_9MOLU</name>
<dbReference type="NCBIfam" id="TIGR01865">
    <property type="entry name" value="cas_Csn1"/>
    <property type="match status" value="1"/>
</dbReference>
<keyword evidence="2 12" id="KW-0540">Nuclease</keyword>
<comment type="domain">
    <text evidence="12">Has 2 endonuclease domains. The discontinuous RuvC-like domain cleaves the target DNA noncomplementary to crRNA while the HNH nuclease domain cleaves the target DNA complementary to crRNA.</text>
</comment>
<evidence type="ECO:0000256" key="2">
    <source>
        <dbReference type="ARBA" id="ARBA00022722"/>
    </source>
</evidence>
<dbReference type="GO" id="GO:0003723">
    <property type="term" value="F:RNA binding"/>
    <property type="evidence" value="ECO:0007669"/>
    <property type="project" value="UniProtKB-UniRule"/>
</dbReference>
<evidence type="ECO:0000256" key="10">
    <source>
        <dbReference type="ARBA" id="ARBA00023211"/>
    </source>
</evidence>
<dbReference type="GO" id="GO:0046872">
    <property type="term" value="F:metal ion binding"/>
    <property type="evidence" value="ECO:0007669"/>
    <property type="project" value="UniProtKB-UniRule"/>
</dbReference>
<evidence type="ECO:0000256" key="1">
    <source>
        <dbReference type="ARBA" id="ARBA00001946"/>
    </source>
</evidence>
<dbReference type="Gene3D" id="1.10.30.50">
    <property type="match status" value="1"/>
</dbReference>
<dbReference type="GO" id="GO:0003677">
    <property type="term" value="F:DNA binding"/>
    <property type="evidence" value="ECO:0007669"/>
    <property type="project" value="UniProtKB-UniRule"/>
</dbReference>
<dbReference type="GO" id="GO:0016787">
    <property type="term" value="F:hydrolase activity"/>
    <property type="evidence" value="ECO:0007669"/>
    <property type="project" value="UniProtKB-KW"/>
</dbReference>
<keyword evidence="6" id="KW-0460">Magnesium</keyword>
<proteinExistence type="inferred from homology"/>
<dbReference type="EMBL" id="SNWN01000012">
    <property type="protein sequence ID" value="TDO19929.1"/>
    <property type="molecule type" value="Genomic_DNA"/>
</dbReference>
<evidence type="ECO:0000256" key="5">
    <source>
        <dbReference type="ARBA" id="ARBA00022801"/>
    </source>
</evidence>
<feature type="domain" description="HNH Cas9-type" evidence="13">
    <location>
        <begin position="605"/>
        <end position="763"/>
    </location>
</feature>
<dbReference type="GO" id="GO:0043571">
    <property type="term" value="P:maintenance of CRISPR repeat elements"/>
    <property type="evidence" value="ECO:0007669"/>
    <property type="project" value="UniProtKB-UniRule"/>
</dbReference>
<sequence length="1223" mass="143699">MNNNKKIINIGLDVGLTTLGWVITDENLSIIERGVRTFDSVEDPKSFKLANVNRREKRSSRRMKERRITRKRDFVKYLLDSNLIDVEYSDKKVAFINNFFNKYIDTGFDLLKLRNEAVSGKQLSFNELLNVLYWYLSNRGFMYSLTNSDEDQKKAFDKLKKMGLLDSDKFPCRIQGEIKNLTGYYKGIENRAFSNEKYVQELKEIFKYQNQPEFSDSNFKKEFENKFLSLFTRQRPYEIGPGKTFTPNDPAKANVTKYGVFHYDEKLQKVVSGWSSIWEKPGITGEDYRGEPRAPKNSHEAEMFNVIQDLNNLKVYIEGKAEKLDNELKHLIIEKALSYELKNETSYKKGLTLTPHNIVSEIFDYYNLDTYIEEMKSNKLNASKFVNKNNEKEVNKFLARKIEGFRITDNKVPLFSDLNLFHDINKLLIQSNDISNLLTTADYFPWNIISENGEFKYKNETLRNISDVLFKAKSLENRQILLSQKLTNFSKSSIEAISKYGGQFSNTHSLGYNSLNEEAKILVDSPFNHMQWISAHENYRENNFDFETNGRRISTRWIKTLAASPTVKRSLYQTIGLLSAILKKYKYEDYLIDNIVVEMPRDKNSKLASEKLKDIQKNNKAQSDKVIEILRDHDISEAYLKNISATQLLKARLWVEQNYKDFYTGKDILAQDLFEEGKLDIDHALPISKSFTDSFKNKVLTTFEQNAAKSNKTPYQYLSEKGTYHEMLKMWKVWYEKNTDKLTFITINDNLDEESLGFIDRNLVDTRYIARVTLNALQYYFEKRKEIHGYRAKLKTTTGGMTSFLRKRIYEFSNPRNGGEVEKLKWPLDIPEFVEDSKTKRKVKNRVWYGNHSEDAYFSLYNALVDRRISTKIAEILSDAKHDNKMAKYQDERLTELISFNENIKDKSPYSVERMNYIVSELNKTFDNIKFSRMQYMPKNGEFANETLYQGRKTSDRTIDQIKYYPLNSEHDMFNKNKKDKNIFLNEESSQKVLMKIYDPKGFEQLKQIYINNLDKHDKNNPFMSPDLINQEQGKVISINTKYDENGITVKNQVVNGLNVIDQENKENFWVLRATENSKRLSYFDTLYWLGIMLFKNKKGLYRIIPMTALNTKFGKNITIENYEEFVKSEILDMQKQYFDIPHDSKPLFIFKRGQIVKLENDQNLYRISGHSFSQYKLELKPLHISSSPQKYFTINTSMLNARIYNIGFLGTIDFENPEFIIK</sequence>
<comment type="caution">
    <text evidence="14">The sequence shown here is derived from an EMBL/GenBank/DDBJ whole genome shotgun (WGS) entry which is preliminary data.</text>
</comment>
<dbReference type="InterPro" id="IPR033114">
    <property type="entry name" value="HNH_CAS9"/>
</dbReference>
<comment type="function">
    <text evidence="12">CRISPR (clustered regularly interspaced short palindromic repeat) is an adaptive immune system that provides protection against mobile genetic elements (viruses, transposable elements and conjugative plasmids). CRISPR clusters contain spacers, sequences complementary to antecedent mobile elements, and target invading nucleic acids. CRISPR clusters are transcribed and processed into CRISPR RNA (crRNA). In type II CRISPR systems correct processing of pre-crRNA requires a trans-encoded small RNA (tracrRNA), endogenous ribonuclease 3 (rnc) and this protein. The tracrRNA serves as a guide for ribonuclease 3-aided processing of pre-crRNA. Subsequently Cas9/crRNA/tracrRNA endonucleolytically cleaves linear or circular dsDNA target complementary to the spacer; Cas9 is inactive in the absence of the 2 guide RNAs (gRNA). Cas9 recognizes the protospacer adjacent motif (PAM) in the CRISPR repeat sequences to help distinguish self versus nonself, as targets within the bacterial CRISPR locus do not have PAMs. PAM recognition is also required for catalytic activity.</text>
</comment>
<dbReference type="PROSITE" id="PS51749">
    <property type="entry name" value="HNH_CAS9"/>
    <property type="match status" value="1"/>
</dbReference>
<comment type="similarity">
    <text evidence="12">Belongs to the CRISPR-associated Cas9 family.</text>
</comment>
<reference evidence="14 15" key="1">
    <citation type="submission" date="2019-03" db="EMBL/GenBank/DDBJ databases">
        <title>Genomic Encyclopedia of Archaeal and Bacterial Type Strains, Phase II (KMG-II): from individual species to whole genera.</title>
        <authorList>
            <person name="Goeker M."/>
        </authorList>
    </citation>
    <scope>NUCLEOTIDE SEQUENCE [LARGE SCALE GENOMIC DNA]</scope>
    <source>
        <strain evidence="14 15">ATCC 700618</strain>
    </source>
</reference>
<dbReference type="OrthoDB" id="9757607at2"/>
<dbReference type="HAMAP" id="MF_01480">
    <property type="entry name" value="Cas9"/>
    <property type="match status" value="1"/>
</dbReference>
<keyword evidence="8 12" id="KW-0051">Antiviral defense</keyword>
<dbReference type="EC" id="3.1.-.-" evidence="12"/>